<dbReference type="InterPro" id="IPR013766">
    <property type="entry name" value="Thioredoxin_domain"/>
</dbReference>
<comment type="caution">
    <text evidence="2">The sequence shown here is derived from an EMBL/GenBank/DDBJ whole genome shotgun (WGS) entry which is preliminary data.</text>
</comment>
<evidence type="ECO:0000259" key="1">
    <source>
        <dbReference type="PROSITE" id="PS51352"/>
    </source>
</evidence>
<name>A0A2T5I9Q0_9PROT</name>
<proteinExistence type="predicted"/>
<dbReference type="Gene3D" id="3.40.30.10">
    <property type="entry name" value="Glutaredoxin"/>
    <property type="match status" value="1"/>
</dbReference>
<reference evidence="2 3" key="1">
    <citation type="submission" date="2018-04" db="EMBL/GenBank/DDBJ databases">
        <title>Active sludge and wastewater microbial communities from Klosterneuburg, Austria.</title>
        <authorList>
            <person name="Wagner M."/>
        </authorList>
    </citation>
    <scope>NUCLEOTIDE SEQUENCE [LARGE SCALE GENOMIC DNA]</scope>
    <source>
        <strain evidence="2 3">Nl12</strain>
    </source>
</reference>
<dbReference type="RefSeq" id="WP_308811385.1">
    <property type="nucleotide sequence ID" value="NZ_QAOK01000015.1"/>
</dbReference>
<accession>A0A2T5I9Q0</accession>
<evidence type="ECO:0000313" key="3">
    <source>
        <dbReference type="Proteomes" id="UP000244152"/>
    </source>
</evidence>
<dbReference type="InterPro" id="IPR036249">
    <property type="entry name" value="Thioredoxin-like_sf"/>
</dbReference>
<dbReference type="AlphaFoldDB" id="A0A2T5I9Q0"/>
<organism evidence="2 3">
    <name type="scientific">Nitrosospira multiformis</name>
    <dbReference type="NCBI Taxonomy" id="1231"/>
    <lineage>
        <taxon>Bacteria</taxon>
        <taxon>Pseudomonadati</taxon>
        <taxon>Pseudomonadota</taxon>
        <taxon>Betaproteobacteria</taxon>
        <taxon>Nitrosomonadales</taxon>
        <taxon>Nitrosomonadaceae</taxon>
        <taxon>Nitrosospira</taxon>
    </lineage>
</organism>
<feature type="domain" description="Thioredoxin" evidence="1">
    <location>
        <begin position="18"/>
        <end position="146"/>
    </location>
</feature>
<dbReference type="Proteomes" id="UP000244152">
    <property type="component" value="Unassembled WGS sequence"/>
</dbReference>
<dbReference type="PROSITE" id="PS51352">
    <property type="entry name" value="THIOREDOXIN_2"/>
    <property type="match status" value="1"/>
</dbReference>
<evidence type="ECO:0000313" key="2">
    <source>
        <dbReference type="EMBL" id="PTQ80556.1"/>
    </source>
</evidence>
<dbReference type="EMBL" id="QAOK01000015">
    <property type="protein sequence ID" value="PTQ80556.1"/>
    <property type="molecule type" value="Genomic_DNA"/>
</dbReference>
<dbReference type="CDD" id="cd02947">
    <property type="entry name" value="TRX_family"/>
    <property type="match status" value="1"/>
</dbReference>
<dbReference type="Pfam" id="PF00085">
    <property type="entry name" value="Thioredoxin"/>
    <property type="match status" value="1"/>
</dbReference>
<sequence>MLDAHVYEGQELPGGGNLKRDSTLPPWKAGKRERWSGYNTGMDTVHGSEPTRAEIDSLQGPTLVEFGAAWCGYCRAARPLIASALSGASPVRHIRIEDGKGRRLGRSFGVKLWPTLIFLKDGKEMARLVRPENSDLIQRALENICKDA</sequence>
<dbReference type="SUPFAM" id="SSF52833">
    <property type="entry name" value="Thioredoxin-like"/>
    <property type="match status" value="1"/>
</dbReference>
<protein>
    <submittedName>
        <fullName evidence="2">Thioredoxin 1</fullName>
    </submittedName>
</protein>
<gene>
    <name evidence="2" type="ORF">C8R21_11553</name>
</gene>